<name>A0A9P1DIE1_9DINO</name>
<organism evidence="1">
    <name type="scientific">Cladocopium goreaui</name>
    <dbReference type="NCBI Taxonomy" id="2562237"/>
    <lineage>
        <taxon>Eukaryota</taxon>
        <taxon>Sar</taxon>
        <taxon>Alveolata</taxon>
        <taxon>Dinophyceae</taxon>
        <taxon>Suessiales</taxon>
        <taxon>Symbiodiniaceae</taxon>
        <taxon>Cladocopium</taxon>
    </lineage>
</organism>
<protein>
    <submittedName>
        <fullName evidence="1">Uncharacterized protein</fullName>
    </submittedName>
</protein>
<sequence>MAGPPCSLHVSASQSVHCRSEGRLLGNTRNYKAEFLRAILHRNILIAIEQPASSWAFRAHLQEVIILANL</sequence>
<dbReference type="EMBL" id="CAMXCT010004548">
    <property type="protein sequence ID" value="CAI4009514.1"/>
    <property type="molecule type" value="Genomic_DNA"/>
</dbReference>
<evidence type="ECO:0000313" key="3">
    <source>
        <dbReference type="Proteomes" id="UP001152797"/>
    </source>
</evidence>
<reference evidence="1" key="1">
    <citation type="submission" date="2022-10" db="EMBL/GenBank/DDBJ databases">
        <authorList>
            <person name="Chen Y."/>
            <person name="Dougan E. K."/>
            <person name="Chan C."/>
            <person name="Rhodes N."/>
            <person name="Thang M."/>
        </authorList>
    </citation>
    <scope>NUCLEOTIDE SEQUENCE</scope>
</reference>
<dbReference type="AlphaFoldDB" id="A0A9P1DIE1"/>
<comment type="caution">
    <text evidence="1">The sequence shown here is derived from an EMBL/GenBank/DDBJ whole genome shotgun (WGS) entry which is preliminary data.</text>
</comment>
<dbReference type="EMBL" id="CAMXCT020004548">
    <property type="protein sequence ID" value="CAL1162889.1"/>
    <property type="molecule type" value="Genomic_DNA"/>
</dbReference>
<dbReference type="Proteomes" id="UP001152797">
    <property type="component" value="Unassembled WGS sequence"/>
</dbReference>
<reference evidence="2" key="2">
    <citation type="submission" date="2024-04" db="EMBL/GenBank/DDBJ databases">
        <authorList>
            <person name="Chen Y."/>
            <person name="Shah S."/>
            <person name="Dougan E. K."/>
            <person name="Thang M."/>
            <person name="Chan C."/>
        </authorList>
    </citation>
    <scope>NUCLEOTIDE SEQUENCE [LARGE SCALE GENOMIC DNA]</scope>
</reference>
<accession>A0A9P1DIE1</accession>
<gene>
    <name evidence="1" type="ORF">C1SCF055_LOCUS34866</name>
</gene>
<evidence type="ECO:0000313" key="1">
    <source>
        <dbReference type="EMBL" id="CAI4009514.1"/>
    </source>
</evidence>
<dbReference type="EMBL" id="CAMXCT030004548">
    <property type="protein sequence ID" value="CAL4796826.1"/>
    <property type="molecule type" value="Genomic_DNA"/>
</dbReference>
<proteinExistence type="predicted"/>
<evidence type="ECO:0000313" key="2">
    <source>
        <dbReference type="EMBL" id="CAL1162889.1"/>
    </source>
</evidence>
<keyword evidence="3" id="KW-1185">Reference proteome</keyword>